<sequence>MRNQVIHRREGVKHDEDARQRQKAHTNGAQEEDQDIAIDLGHDAAGKVSEANRLLRARSRKVGELGKTDISHPISPSHPTRRRLKINRHGLKL</sequence>
<evidence type="ECO:0000313" key="2">
    <source>
        <dbReference type="EMBL" id="CAD72491.1"/>
    </source>
</evidence>
<evidence type="ECO:0000313" key="3">
    <source>
        <dbReference type="Proteomes" id="UP000001025"/>
    </source>
</evidence>
<feature type="region of interest" description="Disordered" evidence="1">
    <location>
        <begin position="65"/>
        <end position="93"/>
    </location>
</feature>
<feature type="region of interest" description="Disordered" evidence="1">
    <location>
        <begin position="1"/>
        <end position="35"/>
    </location>
</feature>
<dbReference type="STRING" id="243090.RB2211"/>
<organism evidence="2 3">
    <name type="scientific">Rhodopirellula baltica (strain DSM 10527 / NCIMB 13988 / SH1)</name>
    <dbReference type="NCBI Taxonomy" id="243090"/>
    <lineage>
        <taxon>Bacteria</taxon>
        <taxon>Pseudomonadati</taxon>
        <taxon>Planctomycetota</taxon>
        <taxon>Planctomycetia</taxon>
        <taxon>Pirellulales</taxon>
        <taxon>Pirellulaceae</taxon>
        <taxon>Rhodopirellula</taxon>
    </lineage>
</organism>
<accession>Q7UW78</accession>
<dbReference type="Proteomes" id="UP000001025">
    <property type="component" value="Chromosome"/>
</dbReference>
<proteinExistence type="predicted"/>
<name>Q7UW78_RHOBA</name>
<dbReference type="KEGG" id="rba:RB2211"/>
<feature type="compositionally biased region" description="Basic and acidic residues" evidence="1">
    <location>
        <begin position="7"/>
        <end position="20"/>
    </location>
</feature>
<dbReference type="InParanoid" id="Q7UW78"/>
<feature type="compositionally biased region" description="Basic residues" evidence="1">
    <location>
        <begin position="79"/>
        <end position="93"/>
    </location>
</feature>
<dbReference type="EnsemblBacteria" id="CAD72491">
    <property type="protein sequence ID" value="CAD72491"/>
    <property type="gene ID" value="RB2211"/>
</dbReference>
<dbReference type="AlphaFoldDB" id="Q7UW78"/>
<evidence type="ECO:0000256" key="1">
    <source>
        <dbReference type="SAM" id="MobiDB-lite"/>
    </source>
</evidence>
<gene>
    <name evidence="2" type="ordered locus">RB2211</name>
</gene>
<keyword evidence="3" id="KW-1185">Reference proteome</keyword>
<dbReference type="HOGENOM" id="CLU_2397596_0_0_0"/>
<dbReference type="EMBL" id="BX294136">
    <property type="protein sequence ID" value="CAD72491.1"/>
    <property type="molecule type" value="Genomic_DNA"/>
</dbReference>
<protein>
    <submittedName>
        <fullName evidence="2">Uncharacterized protein</fullName>
    </submittedName>
</protein>
<reference evidence="2 3" key="1">
    <citation type="journal article" date="2003" name="Proc. Natl. Acad. Sci. U.S.A.">
        <title>Complete genome sequence of the marine planctomycete Pirellula sp. strain 1.</title>
        <authorList>
            <person name="Gloeckner F.O."/>
            <person name="Kube M."/>
            <person name="Bauer M."/>
            <person name="Teeling H."/>
            <person name="Lombardot T."/>
            <person name="Ludwig W."/>
            <person name="Gade D."/>
            <person name="Beck A."/>
            <person name="Borzym K."/>
            <person name="Heitmann K."/>
            <person name="Rabus R."/>
            <person name="Schlesner H."/>
            <person name="Amann R."/>
            <person name="Reinhardt R."/>
        </authorList>
    </citation>
    <scope>NUCLEOTIDE SEQUENCE [LARGE SCALE GENOMIC DNA]</scope>
    <source>
        <strain evidence="3">DSM 10527 / NCIMB 13988 / SH1</strain>
    </source>
</reference>